<keyword evidence="4" id="KW-1185">Reference proteome</keyword>
<sequence>MKNVTSVMLLGLVLGFSASAMANHHKQGENMMSDSAKQNSQGMMMSDQEMDQMHKDMMGMSEEERAQYKMKLQDCEKSGRSAKECEAKLERHMDRDDNKDKMMDQDKMMKQDKKSKTY</sequence>
<feature type="chain" id="PRO_5037953362" description="Pentapeptide MXKDX repeat protein" evidence="2">
    <location>
        <begin position="23"/>
        <end position="118"/>
    </location>
</feature>
<feature type="signal peptide" evidence="2">
    <location>
        <begin position="1"/>
        <end position="22"/>
    </location>
</feature>
<evidence type="ECO:0000313" key="3">
    <source>
        <dbReference type="EMBL" id="QXO15430.1"/>
    </source>
</evidence>
<keyword evidence="2" id="KW-0732">Signal</keyword>
<evidence type="ECO:0000256" key="2">
    <source>
        <dbReference type="SAM" id="SignalP"/>
    </source>
</evidence>
<feature type="compositionally biased region" description="Polar residues" evidence="1">
    <location>
        <begin position="30"/>
        <end position="43"/>
    </location>
</feature>
<feature type="region of interest" description="Disordered" evidence="1">
    <location>
        <begin position="25"/>
        <end position="44"/>
    </location>
</feature>
<reference evidence="3" key="1">
    <citation type="submission" date="2021-06" db="EMBL/GenBank/DDBJ databases">
        <title>Vibrio nov. sp., novel gut bacterium isolated from Yellow Sea oyster.</title>
        <authorList>
            <person name="Muhammad N."/>
            <person name="Nguyen T.H."/>
            <person name="Lee Y.-J."/>
            <person name="Ko J."/>
            <person name="Kim S.-G."/>
        </authorList>
    </citation>
    <scope>NUCLEOTIDE SEQUENCE</scope>
    <source>
        <strain evidence="3">OG9-811</strain>
    </source>
</reference>
<dbReference type="RefSeq" id="WP_218561495.1">
    <property type="nucleotide sequence ID" value="NZ_CP076642.1"/>
</dbReference>
<accession>A0A975U576</accession>
<evidence type="ECO:0000256" key="1">
    <source>
        <dbReference type="SAM" id="MobiDB-lite"/>
    </source>
</evidence>
<proteinExistence type="predicted"/>
<evidence type="ECO:0008006" key="5">
    <source>
        <dbReference type="Google" id="ProtNLM"/>
    </source>
</evidence>
<protein>
    <recommendedName>
        <fullName evidence="5">Pentapeptide MXKDX repeat protein</fullName>
    </recommendedName>
</protein>
<evidence type="ECO:0000313" key="4">
    <source>
        <dbReference type="Proteomes" id="UP000694232"/>
    </source>
</evidence>
<name>A0A975U576_9VIBR</name>
<dbReference type="EMBL" id="CP076642">
    <property type="protein sequence ID" value="QXO15430.1"/>
    <property type="molecule type" value="Genomic_DNA"/>
</dbReference>
<feature type="region of interest" description="Disordered" evidence="1">
    <location>
        <begin position="66"/>
        <end position="118"/>
    </location>
</feature>
<dbReference type="AlphaFoldDB" id="A0A975U576"/>
<dbReference type="Proteomes" id="UP000694232">
    <property type="component" value="Chromosome 2"/>
</dbReference>
<gene>
    <name evidence="3" type="ORF">KNV97_03060</name>
</gene>
<organism evidence="3 4">
    <name type="scientific">Vibrio ostreae</name>
    <dbReference type="NCBI Taxonomy" id="2841925"/>
    <lineage>
        <taxon>Bacteria</taxon>
        <taxon>Pseudomonadati</taxon>
        <taxon>Pseudomonadota</taxon>
        <taxon>Gammaproteobacteria</taxon>
        <taxon>Vibrionales</taxon>
        <taxon>Vibrionaceae</taxon>
        <taxon>Vibrio</taxon>
    </lineage>
</organism>
<dbReference type="KEGG" id="vos:KNV97_03060"/>